<feature type="compositionally biased region" description="Polar residues" evidence="1">
    <location>
        <begin position="26"/>
        <end position="49"/>
    </location>
</feature>
<dbReference type="EMBL" id="LGRX02030904">
    <property type="protein sequence ID" value="KAK3245215.1"/>
    <property type="molecule type" value="Genomic_DNA"/>
</dbReference>
<keyword evidence="3" id="KW-1185">Reference proteome</keyword>
<dbReference type="AlphaFoldDB" id="A0AAE0EZX1"/>
<comment type="caution">
    <text evidence="2">The sequence shown here is derived from an EMBL/GenBank/DDBJ whole genome shotgun (WGS) entry which is preliminary data.</text>
</comment>
<organism evidence="2 3">
    <name type="scientific">Cymbomonas tetramitiformis</name>
    <dbReference type="NCBI Taxonomy" id="36881"/>
    <lineage>
        <taxon>Eukaryota</taxon>
        <taxon>Viridiplantae</taxon>
        <taxon>Chlorophyta</taxon>
        <taxon>Pyramimonadophyceae</taxon>
        <taxon>Pyramimonadales</taxon>
        <taxon>Pyramimonadaceae</taxon>
        <taxon>Cymbomonas</taxon>
    </lineage>
</organism>
<evidence type="ECO:0000256" key="1">
    <source>
        <dbReference type="SAM" id="MobiDB-lite"/>
    </source>
</evidence>
<evidence type="ECO:0000313" key="3">
    <source>
        <dbReference type="Proteomes" id="UP001190700"/>
    </source>
</evidence>
<protein>
    <submittedName>
        <fullName evidence="2">Uncharacterized protein</fullName>
    </submittedName>
</protein>
<reference evidence="2 3" key="1">
    <citation type="journal article" date="2015" name="Genome Biol. Evol.">
        <title>Comparative Genomics of a Bacterivorous Green Alga Reveals Evolutionary Causalities and Consequences of Phago-Mixotrophic Mode of Nutrition.</title>
        <authorList>
            <person name="Burns J.A."/>
            <person name="Paasch A."/>
            <person name="Narechania A."/>
            <person name="Kim E."/>
        </authorList>
    </citation>
    <scope>NUCLEOTIDE SEQUENCE [LARGE SCALE GENOMIC DNA]</scope>
    <source>
        <strain evidence="2 3">PLY_AMNH</strain>
    </source>
</reference>
<dbReference type="Proteomes" id="UP001190700">
    <property type="component" value="Unassembled WGS sequence"/>
</dbReference>
<name>A0AAE0EZX1_9CHLO</name>
<feature type="region of interest" description="Disordered" evidence="1">
    <location>
        <begin position="1"/>
        <end position="49"/>
    </location>
</feature>
<gene>
    <name evidence="2" type="ORF">CYMTET_45211</name>
</gene>
<accession>A0AAE0EZX1</accession>
<evidence type="ECO:0000313" key="2">
    <source>
        <dbReference type="EMBL" id="KAK3245215.1"/>
    </source>
</evidence>
<sequence length="88" mass="9567">MEGRCWSMNAIGPRRRTAPAQPALSAWSTQHPSAVLGTSTPSPPTASKINGQKIQVKKGERWAKNSLLSLFLLKAMSSPEAPEFEAYN</sequence>
<proteinExistence type="predicted"/>